<evidence type="ECO:0000256" key="7">
    <source>
        <dbReference type="SAM" id="SignalP"/>
    </source>
</evidence>
<dbReference type="FunFam" id="2.10.25.140:FF:000001">
    <property type="entry name" value="Delta-like protein"/>
    <property type="match status" value="2"/>
</dbReference>
<dbReference type="SMART" id="SM00051">
    <property type="entry name" value="DSL"/>
    <property type="match status" value="4"/>
</dbReference>
<keyword evidence="6 7" id="KW-0732">Signal</keyword>
<comment type="caution">
    <text evidence="5">Lacks conserved residue(s) required for the propagation of feature annotation.</text>
</comment>
<sequence length="407" mass="45845">MFLWFFSAVAVMLAFMAPPSEGTGRAIITLRRYTNPTHRLSNGKCCDHRFLNFGPCRPCDAYFKLCVSQSVSGSPSNSCNIGRGRTGVVGDNDNHVLNIRRAFSFDSFLGAITISVQVWDKDKYTSNDYVGCPSKTLQSVTPGSYWDPLRRSLTLKSSYVTMKLDLELYCDKDYYGPSCSVRCVPRDDSSGHYTCDNLGNKICLQHWEGPSCNRCERNWFGPRCSTFCDPRDNDVQGHYKCRPSDGKKECLPSWFGSDCRAQCIPRDDESGHYSCAQDGSKTCLPGWYGEICTVFCVPQNDEKLGNYTCDDEGNMVCLDGVSRLDSNCSWTCLAREEPVTYNCTEEGYKICHLSWFGSDCATYCEPHNDKVHGYYTCNARDGSKVCLEGWEGRDCRDRSVESLFTIE</sequence>
<evidence type="ECO:0000313" key="10">
    <source>
        <dbReference type="Proteomes" id="UP000225706"/>
    </source>
</evidence>
<evidence type="ECO:0000259" key="8">
    <source>
        <dbReference type="PROSITE" id="PS51051"/>
    </source>
</evidence>
<feature type="disulfide bond" evidence="5">
    <location>
        <begin position="283"/>
        <end position="292"/>
    </location>
</feature>
<keyword evidence="2 6" id="KW-0245">EGF-like domain</keyword>
<comment type="caution">
    <text evidence="9">The sequence shown here is derived from an EMBL/GenBank/DDBJ whole genome shotgun (WGS) entry which is preliminary data.</text>
</comment>
<protein>
    <recommendedName>
        <fullName evidence="6">Delta-like protein</fullName>
    </recommendedName>
</protein>
<comment type="subcellular location">
    <subcellularLocation>
        <location evidence="6">Membrane</location>
        <topology evidence="6">Single-pass type I membrane protein</topology>
    </subcellularLocation>
</comment>
<feature type="signal peptide" evidence="7">
    <location>
        <begin position="1"/>
        <end position="22"/>
    </location>
</feature>
<evidence type="ECO:0000256" key="5">
    <source>
        <dbReference type="PROSITE-ProRule" id="PRU00377"/>
    </source>
</evidence>
<evidence type="ECO:0000256" key="2">
    <source>
        <dbReference type="ARBA" id="ARBA00022536"/>
    </source>
</evidence>
<dbReference type="EMBL" id="LSMT01000430">
    <property type="protein sequence ID" value="PFX18096.1"/>
    <property type="molecule type" value="Genomic_DNA"/>
</dbReference>
<keyword evidence="1 6" id="KW-0217">Developmental protein</keyword>
<comment type="function">
    <text evidence="6">Putative Notch ligand involved in the mediation of Notch signaling.</text>
</comment>
<name>A0A2B4RLQ0_STYPI</name>
<feature type="disulfide bond" evidence="5">
    <location>
        <begin position="351"/>
        <end position="360"/>
    </location>
</feature>
<feature type="disulfide bond" evidence="5">
    <location>
        <begin position="203"/>
        <end position="212"/>
    </location>
</feature>
<keyword evidence="10" id="KW-1185">Reference proteome</keyword>
<keyword evidence="3 6" id="KW-0677">Repeat</keyword>
<feature type="disulfide bond" evidence="5">
    <location>
        <begin position="183"/>
        <end position="195"/>
    </location>
</feature>
<feature type="disulfide bond" evidence="5">
    <location>
        <begin position="263"/>
        <end position="275"/>
    </location>
</feature>
<evidence type="ECO:0000256" key="3">
    <source>
        <dbReference type="ARBA" id="ARBA00022737"/>
    </source>
</evidence>
<dbReference type="PROSITE" id="PS51051">
    <property type="entry name" value="DSL"/>
    <property type="match status" value="3"/>
</dbReference>
<keyword evidence="6" id="KW-1133">Transmembrane helix</keyword>
<feature type="disulfide bond" evidence="5">
    <location>
        <begin position="250"/>
        <end position="259"/>
    </location>
</feature>
<dbReference type="GO" id="GO:0016020">
    <property type="term" value="C:membrane"/>
    <property type="evidence" value="ECO:0007669"/>
    <property type="project" value="UniProtKB-SubCell"/>
</dbReference>
<feature type="domain" description="DSL" evidence="8">
    <location>
        <begin position="248"/>
        <end position="292"/>
    </location>
</feature>
<feature type="domain" description="DSL" evidence="8">
    <location>
        <begin position="349"/>
        <end position="395"/>
    </location>
</feature>
<evidence type="ECO:0000313" key="9">
    <source>
        <dbReference type="EMBL" id="PFX18096.1"/>
    </source>
</evidence>
<dbReference type="Proteomes" id="UP000225706">
    <property type="component" value="Unassembled WGS sequence"/>
</dbReference>
<organism evidence="9 10">
    <name type="scientific">Stylophora pistillata</name>
    <name type="common">Smooth cauliflower coral</name>
    <dbReference type="NCBI Taxonomy" id="50429"/>
    <lineage>
        <taxon>Eukaryota</taxon>
        <taxon>Metazoa</taxon>
        <taxon>Cnidaria</taxon>
        <taxon>Anthozoa</taxon>
        <taxon>Hexacorallia</taxon>
        <taxon>Scleractinia</taxon>
        <taxon>Astrocoeniina</taxon>
        <taxon>Pocilloporidae</taxon>
        <taxon>Stylophora</taxon>
    </lineage>
</organism>
<proteinExistence type="predicted"/>
<feature type="disulfide bond" evidence="5">
    <location>
        <begin position="170"/>
        <end position="179"/>
    </location>
</feature>
<dbReference type="SUPFAM" id="SSF49562">
    <property type="entry name" value="C2 domain (Calcium/lipid-binding domain, CaLB)"/>
    <property type="match status" value="1"/>
</dbReference>
<dbReference type="PANTHER" id="PTHR24035">
    <property type="entry name" value="MULTIPLE EPIDERMAL GROWTH FACTOR-LIKE DOMAINS PROTEIN"/>
    <property type="match status" value="1"/>
</dbReference>
<feature type="chain" id="PRO_5012292869" description="Delta-like protein" evidence="7">
    <location>
        <begin position="23"/>
        <end position="407"/>
    </location>
</feature>
<dbReference type="InterPro" id="IPR052108">
    <property type="entry name" value="MEGF/SIB"/>
</dbReference>
<keyword evidence="6" id="KW-0472">Membrane</keyword>
<dbReference type="STRING" id="50429.A0A2B4RLQ0"/>
<evidence type="ECO:0000256" key="4">
    <source>
        <dbReference type="ARBA" id="ARBA00023157"/>
    </source>
</evidence>
<keyword evidence="4 5" id="KW-1015">Disulfide bond</keyword>
<dbReference type="PANTHER" id="PTHR24035:SF109">
    <property type="entry name" value="PROTEIN DRAPER"/>
    <property type="match status" value="1"/>
</dbReference>
<keyword evidence="6" id="KW-0812">Transmembrane</keyword>
<dbReference type="Pfam" id="PF01414">
    <property type="entry name" value="DSL"/>
    <property type="match status" value="3"/>
</dbReference>
<accession>A0A2B4RLQ0</accession>
<feature type="domain" description="DSL" evidence="8">
    <location>
        <begin position="168"/>
        <end position="212"/>
    </location>
</feature>
<dbReference type="OrthoDB" id="5980124at2759"/>
<reference evidence="10" key="1">
    <citation type="journal article" date="2017" name="bioRxiv">
        <title>Comparative analysis of the genomes of Stylophora pistillata and Acropora digitifera provides evidence for extensive differences between species of corals.</title>
        <authorList>
            <person name="Voolstra C.R."/>
            <person name="Li Y."/>
            <person name="Liew Y.J."/>
            <person name="Baumgarten S."/>
            <person name="Zoccola D."/>
            <person name="Flot J.-F."/>
            <person name="Tambutte S."/>
            <person name="Allemand D."/>
            <person name="Aranda M."/>
        </authorList>
    </citation>
    <scope>NUCLEOTIDE SEQUENCE [LARGE SCALE GENOMIC DNA]</scope>
</reference>
<dbReference type="AlphaFoldDB" id="A0A2B4RLQ0"/>
<feature type="disulfide bond" evidence="5">
    <location>
        <begin position="386"/>
        <end position="395"/>
    </location>
</feature>
<dbReference type="Gene3D" id="2.60.40.3510">
    <property type="match status" value="1"/>
</dbReference>
<gene>
    <name evidence="9" type="primary">jag1b</name>
    <name evidence="9" type="ORF">AWC38_SpisGene17550</name>
</gene>
<dbReference type="Gene3D" id="2.10.25.140">
    <property type="match status" value="6"/>
</dbReference>
<dbReference type="InterPro" id="IPR001774">
    <property type="entry name" value="DSL"/>
</dbReference>
<dbReference type="GO" id="GO:0007154">
    <property type="term" value="P:cell communication"/>
    <property type="evidence" value="ECO:0007669"/>
    <property type="project" value="InterPro"/>
</dbReference>
<dbReference type="InterPro" id="IPR035892">
    <property type="entry name" value="C2_domain_sf"/>
</dbReference>
<evidence type="ECO:0000256" key="1">
    <source>
        <dbReference type="ARBA" id="ARBA00022473"/>
    </source>
</evidence>
<evidence type="ECO:0000256" key="6">
    <source>
        <dbReference type="RuleBase" id="RU280815"/>
    </source>
</evidence>